<accession>A0ABT2YFG4</accession>
<evidence type="ECO:0000313" key="3">
    <source>
        <dbReference type="Proteomes" id="UP001209701"/>
    </source>
</evidence>
<feature type="domain" description="ZipA C-terminal FtsZ-binding" evidence="1">
    <location>
        <begin position="202"/>
        <end position="329"/>
    </location>
</feature>
<name>A0ABT2YFG4_9BURK</name>
<evidence type="ECO:0000313" key="2">
    <source>
        <dbReference type="EMBL" id="MCV2368790.1"/>
    </source>
</evidence>
<protein>
    <submittedName>
        <fullName evidence="2">Cell division protein FtsZ</fullName>
    </submittedName>
</protein>
<dbReference type="SMART" id="SM00771">
    <property type="entry name" value="ZipA_C"/>
    <property type="match status" value="1"/>
</dbReference>
<dbReference type="EMBL" id="JAJIRN010000005">
    <property type="protein sequence ID" value="MCV2368790.1"/>
    <property type="molecule type" value="Genomic_DNA"/>
</dbReference>
<evidence type="ECO:0000259" key="1">
    <source>
        <dbReference type="SMART" id="SM00771"/>
    </source>
</evidence>
<gene>
    <name evidence="2" type="ORF">LNV07_11925</name>
</gene>
<dbReference type="InterPro" id="IPR007449">
    <property type="entry name" value="ZipA_FtsZ-bd_C"/>
</dbReference>
<proteinExistence type="predicted"/>
<dbReference type="RefSeq" id="WP_263571387.1">
    <property type="nucleotide sequence ID" value="NZ_JAJIRN010000005.1"/>
</dbReference>
<dbReference type="GO" id="GO:0051301">
    <property type="term" value="P:cell division"/>
    <property type="evidence" value="ECO:0007669"/>
    <property type="project" value="UniProtKB-KW"/>
</dbReference>
<dbReference type="SUPFAM" id="SSF64383">
    <property type="entry name" value="Cell-division protein ZipA, C-terminal domain"/>
    <property type="match status" value="1"/>
</dbReference>
<comment type="caution">
    <text evidence="2">The sequence shown here is derived from an EMBL/GenBank/DDBJ whole genome shotgun (WGS) entry which is preliminary data.</text>
</comment>
<sequence>MTLTEMLAVAGGVVLAGVVAHGAWTARKAGPRRADAQLEPMMDGARQEPGLDASPLDGEVTSLDATMPAVGRVPRPPRKPSARIDALIDAIATITLDAPVSGEMAQSHLPGSRRAGTKPFHIEGMNAESGEWELPAPGQRYGEFQAGVQMANRNGAMNEIEYSEFVQKVQGFADGVGAFVQFPDMLDVVGRARELDHFAGDHDAQLAVVLRAKSAAWTLGYVQQVAARHGFVPGAMPGRLVLASEEEGAPPILALSFEAQAALAENPQQSSLRELSLSLDVAQTPESLEPFASWQEAARGLARDIEADVCDDRGQVLNLHAFASIGQDLTTLYRALASRDLAAGTLVARRLFS</sequence>
<keyword evidence="2" id="KW-0132">Cell division</keyword>
<organism evidence="2 3">
    <name type="scientific">Roseateles oligotrophus</name>
    <dbReference type="NCBI Taxonomy" id="1769250"/>
    <lineage>
        <taxon>Bacteria</taxon>
        <taxon>Pseudomonadati</taxon>
        <taxon>Pseudomonadota</taxon>
        <taxon>Betaproteobacteria</taxon>
        <taxon>Burkholderiales</taxon>
        <taxon>Sphaerotilaceae</taxon>
        <taxon>Roseateles</taxon>
    </lineage>
</organism>
<keyword evidence="3" id="KW-1185">Reference proteome</keyword>
<dbReference type="Proteomes" id="UP001209701">
    <property type="component" value="Unassembled WGS sequence"/>
</dbReference>
<reference evidence="2 3" key="1">
    <citation type="submission" date="2021-11" db="EMBL/GenBank/DDBJ databases">
        <authorList>
            <person name="Liang Q."/>
            <person name="Mou H."/>
            <person name="Liu Z."/>
        </authorList>
    </citation>
    <scope>NUCLEOTIDE SEQUENCE [LARGE SCALE GENOMIC DNA]</scope>
    <source>
        <strain evidence="2 3">CHU3</strain>
    </source>
</reference>
<keyword evidence="2" id="KW-0131">Cell cycle</keyword>
<dbReference type="InterPro" id="IPR036765">
    <property type="entry name" value="ZipA_FtsZ-bd_C_sf"/>
</dbReference>